<protein>
    <submittedName>
        <fullName evidence="1 3">Uncharacterized protein</fullName>
    </submittedName>
</protein>
<reference evidence="3" key="1">
    <citation type="submission" date="2017-02" db="UniProtKB">
        <authorList>
            <consortium name="WormBaseParasite"/>
        </authorList>
    </citation>
    <scope>IDENTIFICATION</scope>
</reference>
<reference evidence="1 2" key="2">
    <citation type="submission" date="2018-11" db="EMBL/GenBank/DDBJ databases">
        <authorList>
            <consortium name="Pathogen Informatics"/>
        </authorList>
    </citation>
    <scope>NUCLEOTIDE SEQUENCE [LARGE SCALE GENOMIC DNA]</scope>
</reference>
<dbReference type="WBParaSite" id="NBR_0001008901-mRNA-1">
    <property type="protein sequence ID" value="NBR_0001008901-mRNA-1"/>
    <property type="gene ID" value="NBR_0001008901"/>
</dbReference>
<sequence length="173" mass="19393">MQRAAPYSYHLGEEHPRLLPSVYAADLELARGVVNTTSYTQSGFSGNVTHPYTAEKGKTSNKEIETKYSKYITSPVYCNSITETPWYHDREWKYSFHMYSTGDAPFGKGADALKPRPSVENATDNNSTEKVLVSSYVSSFTVPLQFLLECNGLPRKGLLLNHRALELNFSLSV</sequence>
<evidence type="ECO:0000313" key="3">
    <source>
        <dbReference type="WBParaSite" id="NBR_0001008901-mRNA-1"/>
    </source>
</evidence>
<gene>
    <name evidence="1" type="ORF">NBR_LOCUS10090</name>
</gene>
<evidence type="ECO:0000313" key="1">
    <source>
        <dbReference type="EMBL" id="VDL73679.1"/>
    </source>
</evidence>
<name>A0A0N4Y2W5_NIPBR</name>
<dbReference type="Proteomes" id="UP000271162">
    <property type="component" value="Unassembled WGS sequence"/>
</dbReference>
<dbReference type="OMA" id="HLGDKPR"/>
<accession>A0A0N4Y2W5</accession>
<dbReference type="AlphaFoldDB" id="A0A0N4Y2W5"/>
<proteinExistence type="predicted"/>
<dbReference type="EMBL" id="UYSL01020252">
    <property type="protein sequence ID" value="VDL73679.1"/>
    <property type="molecule type" value="Genomic_DNA"/>
</dbReference>
<organism evidence="3">
    <name type="scientific">Nippostrongylus brasiliensis</name>
    <name type="common">Rat hookworm</name>
    <dbReference type="NCBI Taxonomy" id="27835"/>
    <lineage>
        <taxon>Eukaryota</taxon>
        <taxon>Metazoa</taxon>
        <taxon>Ecdysozoa</taxon>
        <taxon>Nematoda</taxon>
        <taxon>Chromadorea</taxon>
        <taxon>Rhabditida</taxon>
        <taxon>Rhabditina</taxon>
        <taxon>Rhabditomorpha</taxon>
        <taxon>Strongyloidea</taxon>
        <taxon>Heligmosomidae</taxon>
        <taxon>Nippostrongylus</taxon>
    </lineage>
</organism>
<keyword evidence="2" id="KW-1185">Reference proteome</keyword>
<evidence type="ECO:0000313" key="2">
    <source>
        <dbReference type="Proteomes" id="UP000271162"/>
    </source>
</evidence>